<feature type="non-terminal residue" evidence="1">
    <location>
        <position position="346"/>
    </location>
</feature>
<feature type="non-terminal residue" evidence="1">
    <location>
        <position position="1"/>
    </location>
</feature>
<gene>
    <name evidence="1" type="ORF">RPERSI_LOCUS19496</name>
</gene>
<sequence length="346" mass="39261">RNIIRQQLAHLNPEQKAQLDREIEKKNCELKEIKKVVQTAAKRLIICSPGMPGISHSTLKLTKKNEYEPEIYLLYKQLFISPKTDLIIELGNGFQIVKSAVHFSKPDQQTFELHKKEDGTLEIAGLTQAEAKNFFKRLVGKPTIYNVLCKLEPYEVRDKDIDFVGFTNSKKFKIATVESHIAFFIFDTFFGTNILGTIAYPFRNWGRRAGEVDVPKIGYKDVGGYDEVPTSTILYGPPGNGKTLVVRATAGECQKPFLFRSGSEFEESVVGLGARRMRELFRRARELAKVYGFCFVFIDEIDSIGRKRYSTHPGHAEQTLNQLLTELDGFHPRDNVIVLAATNSLH</sequence>
<evidence type="ECO:0000313" key="2">
    <source>
        <dbReference type="Proteomes" id="UP000789920"/>
    </source>
</evidence>
<dbReference type="EMBL" id="CAJVQC010053485">
    <property type="protein sequence ID" value="CAG8792966.1"/>
    <property type="molecule type" value="Genomic_DNA"/>
</dbReference>
<dbReference type="Proteomes" id="UP000789920">
    <property type="component" value="Unassembled WGS sequence"/>
</dbReference>
<protein>
    <submittedName>
        <fullName evidence="1">10561_t:CDS:1</fullName>
    </submittedName>
</protein>
<comment type="caution">
    <text evidence="1">The sequence shown here is derived from an EMBL/GenBank/DDBJ whole genome shotgun (WGS) entry which is preliminary data.</text>
</comment>
<name>A0ACA9RHQ8_9GLOM</name>
<reference evidence="1" key="1">
    <citation type="submission" date="2021-06" db="EMBL/GenBank/DDBJ databases">
        <authorList>
            <person name="Kallberg Y."/>
            <person name="Tangrot J."/>
            <person name="Rosling A."/>
        </authorList>
    </citation>
    <scope>NUCLEOTIDE SEQUENCE</scope>
    <source>
        <strain evidence="1">MA461A</strain>
    </source>
</reference>
<accession>A0ACA9RHQ8</accession>
<keyword evidence="2" id="KW-1185">Reference proteome</keyword>
<evidence type="ECO:0000313" key="1">
    <source>
        <dbReference type="EMBL" id="CAG8792966.1"/>
    </source>
</evidence>
<organism evidence="1 2">
    <name type="scientific">Racocetra persica</name>
    <dbReference type="NCBI Taxonomy" id="160502"/>
    <lineage>
        <taxon>Eukaryota</taxon>
        <taxon>Fungi</taxon>
        <taxon>Fungi incertae sedis</taxon>
        <taxon>Mucoromycota</taxon>
        <taxon>Glomeromycotina</taxon>
        <taxon>Glomeromycetes</taxon>
        <taxon>Diversisporales</taxon>
        <taxon>Gigasporaceae</taxon>
        <taxon>Racocetra</taxon>
    </lineage>
</organism>
<proteinExistence type="predicted"/>